<feature type="compositionally biased region" description="Basic and acidic residues" evidence="1">
    <location>
        <begin position="7"/>
        <end position="21"/>
    </location>
</feature>
<evidence type="ECO:0000313" key="3">
    <source>
        <dbReference type="Proteomes" id="UP000472372"/>
    </source>
</evidence>
<evidence type="ECO:0000313" key="2">
    <source>
        <dbReference type="EMBL" id="CAE7011777.1"/>
    </source>
</evidence>
<protein>
    <submittedName>
        <fullName evidence="2">Uncharacterized protein</fullName>
    </submittedName>
</protein>
<organism evidence="2 3">
    <name type="scientific">Pyrenophora teres f. teres</name>
    <dbReference type="NCBI Taxonomy" id="97479"/>
    <lineage>
        <taxon>Eukaryota</taxon>
        <taxon>Fungi</taxon>
        <taxon>Dikarya</taxon>
        <taxon>Ascomycota</taxon>
        <taxon>Pezizomycotina</taxon>
        <taxon>Dothideomycetes</taxon>
        <taxon>Pleosporomycetidae</taxon>
        <taxon>Pleosporales</taxon>
        <taxon>Pleosporineae</taxon>
        <taxon>Pleosporaceae</taxon>
        <taxon>Pyrenophora</taxon>
    </lineage>
</organism>
<accession>A0A6S6VAK2</accession>
<reference evidence="2" key="1">
    <citation type="submission" date="2021-02" db="EMBL/GenBank/DDBJ databases">
        <authorList>
            <person name="Syme A R."/>
            <person name="Syme A R."/>
            <person name="Moolhuijzen P."/>
        </authorList>
    </citation>
    <scope>NUCLEOTIDE SEQUENCE</scope>
    <source>
        <strain evidence="2">W1-1</strain>
    </source>
</reference>
<proteinExistence type="predicted"/>
<dbReference type="AlphaFoldDB" id="A0A6S6VAK2"/>
<gene>
    <name evidence="2" type="ORF">PTTW11_02248</name>
</gene>
<evidence type="ECO:0000256" key="1">
    <source>
        <dbReference type="SAM" id="MobiDB-lite"/>
    </source>
</evidence>
<dbReference type="EMBL" id="HG992978">
    <property type="protein sequence ID" value="CAE7011777.1"/>
    <property type="molecule type" value="Genomic_DNA"/>
</dbReference>
<feature type="region of interest" description="Disordered" evidence="1">
    <location>
        <begin position="1"/>
        <end position="59"/>
    </location>
</feature>
<name>A0A6S6VAK2_9PLEO</name>
<sequence>MNTNMYEKNDEASVPETHQEDDSVLQNTGGDDEKDRNEHSLPTPPPSAKRPKTDRHEAEVAPIEFSVSRKEPELFLKLRDDYTNGLTWSNHPRDLAITTYFDPKKELTLGGDFNIEGLRPVLREESPLDRFLLVDNVMRWYIFDQGSDRLRWINGEDLDECETNEEKADFIVCELGNLCVQPVSSDHHPAENRGLEDDIVPVEII</sequence>
<dbReference type="Proteomes" id="UP000472372">
    <property type="component" value="Chromosome 2"/>
</dbReference>